<keyword evidence="5" id="KW-0675">Receptor</keyword>
<dbReference type="PANTHER" id="PTHR46106">
    <property type="entry name" value="IA-2 PROTEIN TYROSINE PHOSPHATASE, ISOFORM C"/>
    <property type="match status" value="1"/>
</dbReference>
<feature type="domain" description="Tyrosine specific protein phosphatases" evidence="4">
    <location>
        <begin position="149"/>
        <end position="221"/>
    </location>
</feature>
<dbReference type="AlphaFoldDB" id="A0ABD2PQ06"/>
<dbReference type="GO" id="GO:0030659">
    <property type="term" value="C:cytoplasmic vesicle membrane"/>
    <property type="evidence" value="ECO:0007669"/>
    <property type="project" value="UniProtKB-SubCell"/>
</dbReference>
<dbReference type="Gene3D" id="3.90.190.10">
    <property type="entry name" value="Protein tyrosine phosphatase superfamily"/>
    <property type="match status" value="1"/>
</dbReference>
<evidence type="ECO:0000259" key="3">
    <source>
        <dbReference type="PROSITE" id="PS50055"/>
    </source>
</evidence>
<dbReference type="EMBL" id="JBJKFK010004228">
    <property type="protein sequence ID" value="KAL3309163.1"/>
    <property type="molecule type" value="Genomic_DNA"/>
</dbReference>
<feature type="domain" description="Tyrosine-protein phosphatase" evidence="3">
    <location>
        <begin position="1"/>
        <end position="230"/>
    </location>
</feature>
<evidence type="ECO:0000256" key="1">
    <source>
        <dbReference type="ARBA" id="ARBA00004358"/>
    </source>
</evidence>
<dbReference type="InterPro" id="IPR033522">
    <property type="entry name" value="IA-2/IA-2_beta"/>
</dbReference>
<sequence>EQSRVKLRGPDADYINASLIYDHEPRNPAYIATQTPMESTMKDFWQMVWDQASVTIVAMDKLECLVKPDSDKIVDDPTVAVQYWPEEGWERYGDFEVHLVSEHMFCGKEYVVRSFYLKNLQSNETRTVTQFHFLAWSTESPSSVSTTMLEFRRRVNKSFRGKCSPIIIHCPDGSGATGTYLLLDMVLNRIQRGIKELDIAATLEHIRDQRQGTVQTKKQFEFVLAAIAEEVNALLKATNGNS</sequence>
<dbReference type="InterPro" id="IPR000242">
    <property type="entry name" value="PTP_cat"/>
</dbReference>
<dbReference type="InterPro" id="IPR029021">
    <property type="entry name" value="Prot-tyrosine_phosphatase-like"/>
</dbReference>
<organism evidence="5 6">
    <name type="scientific">Cichlidogyrus casuarinus</name>
    <dbReference type="NCBI Taxonomy" id="1844966"/>
    <lineage>
        <taxon>Eukaryota</taxon>
        <taxon>Metazoa</taxon>
        <taxon>Spiralia</taxon>
        <taxon>Lophotrochozoa</taxon>
        <taxon>Platyhelminthes</taxon>
        <taxon>Monogenea</taxon>
        <taxon>Monopisthocotylea</taxon>
        <taxon>Dactylogyridea</taxon>
        <taxon>Ancyrocephalidae</taxon>
        <taxon>Cichlidogyrus</taxon>
    </lineage>
</organism>
<reference evidence="5 6" key="1">
    <citation type="submission" date="2024-11" db="EMBL/GenBank/DDBJ databases">
        <title>Adaptive evolution of stress response genes in parasites aligns with host niche diversity.</title>
        <authorList>
            <person name="Hahn C."/>
            <person name="Resl P."/>
        </authorList>
    </citation>
    <scope>NUCLEOTIDE SEQUENCE [LARGE SCALE GENOMIC DNA]</scope>
    <source>
        <strain evidence="5">EGGRZ-B1_66</strain>
        <tissue evidence="5">Body</tissue>
    </source>
</reference>
<proteinExistence type="predicted"/>
<dbReference type="SUPFAM" id="SSF52799">
    <property type="entry name" value="(Phosphotyrosine protein) phosphatases II"/>
    <property type="match status" value="1"/>
</dbReference>
<dbReference type="PRINTS" id="PR00700">
    <property type="entry name" value="PRTYPHPHTASE"/>
</dbReference>
<comment type="subcellular location">
    <subcellularLocation>
        <location evidence="1">Cytoplasmic vesicle membrane</location>
        <topology evidence="1">Single-pass type I membrane protein</topology>
    </subcellularLocation>
</comment>
<name>A0ABD2PQ06_9PLAT</name>
<feature type="non-terminal residue" evidence="5">
    <location>
        <position position="242"/>
    </location>
</feature>
<dbReference type="Proteomes" id="UP001626550">
    <property type="component" value="Unassembled WGS sequence"/>
</dbReference>
<keyword evidence="6" id="KW-1185">Reference proteome</keyword>
<dbReference type="SMART" id="SM00404">
    <property type="entry name" value="PTPc_motif"/>
    <property type="match status" value="1"/>
</dbReference>
<dbReference type="InterPro" id="IPR003595">
    <property type="entry name" value="Tyr_Pase_cat"/>
</dbReference>
<dbReference type="Pfam" id="PF00102">
    <property type="entry name" value="Y_phosphatase"/>
    <property type="match status" value="1"/>
</dbReference>
<dbReference type="InterPro" id="IPR000387">
    <property type="entry name" value="Tyr_Pase_dom"/>
</dbReference>
<protein>
    <submittedName>
        <fullName evidence="5">Receptor-type tyrosine-protein phosphatase N2</fullName>
    </submittedName>
</protein>
<feature type="non-terminal residue" evidence="5">
    <location>
        <position position="1"/>
    </location>
</feature>
<keyword evidence="2" id="KW-0968">Cytoplasmic vesicle</keyword>
<gene>
    <name evidence="5" type="primary">PTPRN2_2</name>
    <name evidence="5" type="ORF">Ciccas_012291</name>
</gene>
<dbReference type="PANTHER" id="PTHR46106:SF4">
    <property type="entry name" value="IA-2 PROTEIN TYROSINE PHOSPHATASE, ISOFORM C"/>
    <property type="match status" value="1"/>
</dbReference>
<evidence type="ECO:0000313" key="6">
    <source>
        <dbReference type="Proteomes" id="UP001626550"/>
    </source>
</evidence>
<accession>A0ABD2PQ06</accession>
<dbReference type="PROSITE" id="PS50056">
    <property type="entry name" value="TYR_PHOSPHATASE_2"/>
    <property type="match status" value="1"/>
</dbReference>
<comment type="caution">
    <text evidence="5">The sequence shown here is derived from an EMBL/GenBank/DDBJ whole genome shotgun (WGS) entry which is preliminary data.</text>
</comment>
<evidence type="ECO:0000313" key="5">
    <source>
        <dbReference type="EMBL" id="KAL3309163.1"/>
    </source>
</evidence>
<dbReference type="PROSITE" id="PS50055">
    <property type="entry name" value="TYR_PHOSPHATASE_PTP"/>
    <property type="match status" value="1"/>
</dbReference>
<dbReference type="SMART" id="SM00194">
    <property type="entry name" value="PTPc"/>
    <property type="match status" value="1"/>
</dbReference>
<evidence type="ECO:0000256" key="2">
    <source>
        <dbReference type="ARBA" id="ARBA00023329"/>
    </source>
</evidence>
<evidence type="ECO:0000259" key="4">
    <source>
        <dbReference type="PROSITE" id="PS50056"/>
    </source>
</evidence>